<proteinExistence type="predicted"/>
<dbReference type="RefSeq" id="WP_013343757.1">
    <property type="nucleotide sequence ID" value="NC_014541.1"/>
</dbReference>
<dbReference type="InterPro" id="IPR036411">
    <property type="entry name" value="TorD-like_sf"/>
</dbReference>
<dbReference type="InterPro" id="IPR020945">
    <property type="entry name" value="DMSO/NO3_reduct_chaperone"/>
</dbReference>
<dbReference type="Pfam" id="PF02613">
    <property type="entry name" value="Nitrate_red_del"/>
    <property type="match status" value="1"/>
</dbReference>
<dbReference type="AlphaFoldDB" id="E1SLQ2"/>
<dbReference type="HOGENOM" id="CLU_077650_7_1_6"/>
<sequence length="220" mass="24577">MLAKSQLEGLEAGAHLFHSIFMKAPERHTVNQLQDKSLISAWSEIGGAGERTETGLALLLQFVEQWQASDMQLVALKLDFSRLFIGPGQPLAPPWGSVYLDASSLLNSESTLAFAEFLRQNDIRVAQQSNEPLDHIGIQFVVLAFLLSQLAEKPGCDTALNRSKTLLSDFMLPWADRCLELAEYQANTQYYKGFVVLARQYLLHLRRLFGVGDTAVPLFH</sequence>
<evidence type="ECO:0000313" key="3">
    <source>
        <dbReference type="Proteomes" id="UP000006683"/>
    </source>
</evidence>
<dbReference type="SUPFAM" id="SSF89155">
    <property type="entry name" value="TorD-like"/>
    <property type="match status" value="1"/>
</dbReference>
<keyword evidence="1" id="KW-0143">Chaperone</keyword>
<evidence type="ECO:0000313" key="2">
    <source>
        <dbReference type="EMBL" id="ADN74451.1"/>
    </source>
</evidence>
<dbReference type="STRING" id="550540.Fbal_0237"/>
<dbReference type="EMBL" id="CP002209">
    <property type="protein sequence ID" value="ADN74451.1"/>
    <property type="molecule type" value="Genomic_DNA"/>
</dbReference>
<gene>
    <name evidence="2" type="ordered locus">Fbal_0237</name>
</gene>
<protein>
    <submittedName>
        <fullName evidence="2">Cytoplasmic chaperone TorD family protein</fullName>
    </submittedName>
</protein>
<organism evidence="2 3">
    <name type="scientific">Ferrimonas balearica (strain DSM 9799 / CCM 4581 / KCTC 23876 / PAT)</name>
    <dbReference type="NCBI Taxonomy" id="550540"/>
    <lineage>
        <taxon>Bacteria</taxon>
        <taxon>Pseudomonadati</taxon>
        <taxon>Pseudomonadota</taxon>
        <taxon>Gammaproteobacteria</taxon>
        <taxon>Alteromonadales</taxon>
        <taxon>Ferrimonadaceae</taxon>
        <taxon>Ferrimonas</taxon>
    </lineage>
</organism>
<dbReference type="KEGG" id="fbl:Fbal_0237"/>
<dbReference type="GeneID" id="67180475"/>
<reference evidence="2 3" key="1">
    <citation type="journal article" date="2010" name="Stand. Genomic Sci.">
        <title>Complete genome sequence of Ferrimonas balearica type strain (PAT).</title>
        <authorList>
            <person name="Nolan M."/>
            <person name="Sikorski J."/>
            <person name="Davenport K."/>
            <person name="Lucas S."/>
            <person name="Glavina Del Rio T."/>
            <person name="Tice H."/>
            <person name="Cheng J."/>
            <person name="Goodwin L."/>
            <person name="Pitluck S."/>
            <person name="Liolios K."/>
            <person name="Ivanova N."/>
            <person name="Mavromatis K."/>
            <person name="Ovchinnikova G."/>
            <person name="Pati A."/>
            <person name="Chen A."/>
            <person name="Palaniappan K."/>
            <person name="Land M."/>
            <person name="Hauser L."/>
            <person name="Chang Y."/>
            <person name="Jeffries C."/>
            <person name="Tapia R."/>
            <person name="Brettin T."/>
            <person name="Detter J."/>
            <person name="Han C."/>
            <person name="Yasawong M."/>
            <person name="Rohde M."/>
            <person name="Tindall B."/>
            <person name="Goker M."/>
            <person name="Woyke T."/>
            <person name="Bristow J."/>
            <person name="Eisen J."/>
            <person name="Markowitz V."/>
            <person name="Hugenholtz P."/>
            <person name="Kyrpides N."/>
            <person name="Klenk H."/>
            <person name="Lapidus A."/>
        </authorList>
    </citation>
    <scope>NUCLEOTIDE SEQUENCE [LARGE SCALE GENOMIC DNA]</scope>
    <source>
        <strain evidence="3">DSM 9799 / CCM 4581 / KCTC 23876 / PAT</strain>
    </source>
</reference>
<accession>E1SLQ2</accession>
<evidence type="ECO:0000256" key="1">
    <source>
        <dbReference type="ARBA" id="ARBA00023186"/>
    </source>
</evidence>
<dbReference type="OrthoDB" id="3174863at2"/>
<keyword evidence="3" id="KW-1185">Reference proteome</keyword>
<dbReference type="Proteomes" id="UP000006683">
    <property type="component" value="Chromosome"/>
</dbReference>
<dbReference type="PANTHER" id="PTHR34227">
    <property type="entry name" value="CHAPERONE PROTEIN YCDY"/>
    <property type="match status" value="1"/>
</dbReference>
<name>E1SLQ2_FERBD</name>
<dbReference type="InterPro" id="IPR050289">
    <property type="entry name" value="TorD/DmsD_chaperones"/>
</dbReference>
<dbReference type="PANTHER" id="PTHR34227:SF13">
    <property type="entry name" value="TAT PROOFREADING CHAPERONE DMSD-RELATED"/>
    <property type="match status" value="1"/>
</dbReference>
<dbReference type="eggNOG" id="COG3381">
    <property type="taxonomic scope" value="Bacteria"/>
</dbReference>
<dbReference type="Gene3D" id="1.10.3480.10">
    <property type="entry name" value="TorD-like"/>
    <property type="match status" value="1"/>
</dbReference>